<evidence type="ECO:0000313" key="2">
    <source>
        <dbReference type="EMBL" id="EUN29423.1"/>
    </source>
</evidence>
<proteinExistence type="predicted"/>
<feature type="compositionally biased region" description="Basic and acidic residues" evidence="1">
    <location>
        <begin position="138"/>
        <end position="162"/>
    </location>
</feature>
<feature type="compositionally biased region" description="Polar residues" evidence="1">
    <location>
        <begin position="1"/>
        <end position="31"/>
    </location>
</feature>
<keyword evidence="3" id="KW-1185">Reference proteome</keyword>
<name>W7EFM2_BIPV3</name>
<dbReference type="Proteomes" id="UP000054337">
    <property type="component" value="Unassembled WGS sequence"/>
</dbReference>
<feature type="compositionally biased region" description="Polar residues" evidence="1">
    <location>
        <begin position="339"/>
        <end position="366"/>
    </location>
</feature>
<dbReference type="AlphaFoldDB" id="W7EFM2"/>
<feature type="region of interest" description="Disordered" evidence="1">
    <location>
        <begin position="1"/>
        <end position="61"/>
    </location>
</feature>
<feature type="region of interest" description="Disordered" evidence="1">
    <location>
        <begin position="334"/>
        <end position="366"/>
    </location>
</feature>
<evidence type="ECO:0000256" key="1">
    <source>
        <dbReference type="SAM" id="MobiDB-lite"/>
    </source>
</evidence>
<reference evidence="2 3" key="1">
    <citation type="journal article" date="2013" name="PLoS Genet.">
        <title>Comparative genome structure, secondary metabolite, and effector coding capacity across Cochliobolus pathogens.</title>
        <authorList>
            <person name="Condon B.J."/>
            <person name="Leng Y."/>
            <person name="Wu D."/>
            <person name="Bushley K.E."/>
            <person name="Ohm R.A."/>
            <person name="Otillar R."/>
            <person name="Martin J."/>
            <person name="Schackwitz W."/>
            <person name="Grimwood J."/>
            <person name="MohdZainudin N."/>
            <person name="Xue C."/>
            <person name="Wang R."/>
            <person name="Manning V.A."/>
            <person name="Dhillon B."/>
            <person name="Tu Z.J."/>
            <person name="Steffenson B.J."/>
            <person name="Salamov A."/>
            <person name="Sun H."/>
            <person name="Lowry S."/>
            <person name="LaButti K."/>
            <person name="Han J."/>
            <person name="Copeland A."/>
            <person name="Lindquist E."/>
            <person name="Barry K."/>
            <person name="Schmutz J."/>
            <person name="Baker S.E."/>
            <person name="Ciuffetti L.M."/>
            <person name="Grigoriev I.V."/>
            <person name="Zhong S."/>
            <person name="Turgeon B.G."/>
        </authorList>
    </citation>
    <scope>NUCLEOTIDE SEQUENCE [LARGE SCALE GENOMIC DNA]</scope>
    <source>
        <strain evidence="2 3">FI3</strain>
    </source>
</reference>
<gene>
    <name evidence="2" type="ORF">COCVIDRAFT_35810</name>
</gene>
<evidence type="ECO:0000313" key="3">
    <source>
        <dbReference type="Proteomes" id="UP000054337"/>
    </source>
</evidence>
<accession>W7EFM2</accession>
<dbReference type="HOGENOM" id="CLU_033833_0_0_1"/>
<dbReference type="OrthoDB" id="3690573at2759"/>
<feature type="region of interest" description="Disordered" evidence="1">
    <location>
        <begin position="112"/>
        <end position="183"/>
    </location>
</feature>
<dbReference type="GeneID" id="26255784"/>
<dbReference type="EMBL" id="KI968713">
    <property type="protein sequence ID" value="EUN29423.1"/>
    <property type="molecule type" value="Genomic_DNA"/>
</dbReference>
<organism evidence="2 3">
    <name type="scientific">Bipolaris victoriae (strain FI3)</name>
    <name type="common">Victoria blight of oats agent</name>
    <name type="synonym">Cochliobolus victoriae</name>
    <dbReference type="NCBI Taxonomy" id="930091"/>
    <lineage>
        <taxon>Eukaryota</taxon>
        <taxon>Fungi</taxon>
        <taxon>Dikarya</taxon>
        <taxon>Ascomycota</taxon>
        <taxon>Pezizomycotina</taxon>
        <taxon>Dothideomycetes</taxon>
        <taxon>Pleosporomycetidae</taxon>
        <taxon>Pleosporales</taxon>
        <taxon>Pleosporineae</taxon>
        <taxon>Pleosporaceae</taxon>
        <taxon>Bipolaris</taxon>
    </lineage>
</organism>
<protein>
    <submittedName>
        <fullName evidence="2">Uncharacterized protein</fullName>
    </submittedName>
</protein>
<dbReference type="RefSeq" id="XP_014559002.1">
    <property type="nucleotide sequence ID" value="XM_014703516.1"/>
</dbReference>
<sequence length="405" mass="45247">MVSTRRSTANANRIVASTNKPKVTEQASDTIHVQEPCRKKAKTAVEIPKSPSIPPSPVLSGNVSDDINLTSPITDHTSTVATTKRSKAKNLSPNIPNRTLSSALRRLAPKPFASMSGSCHDPIVVNEGSSPPRPIILEPKRKNRGEQPSEPHRSIENRRKDSYSYGAQGPRLTNMPFNESTRNNHQSHDIYRMMNSRAVAASHLTPYSFPVHGPFGVPFPTQQSVPMQTFAYQQIRPSFPVSYAPYHQFRPPMIPNLIVPPQNEEALRRKVVEHVQDFPRTSVQSNVNIHRLIEHTLLLTSLLQIYQYSKNQQDLREDIRTMLALQNHHMTAWLGPESPNMSRQKESSSGNNYVNTQPKPLSSDTLNEADREVRRAFSASAKMWQDGTGNGVADVFGTRSTSPLL</sequence>